<dbReference type="PANTHER" id="PTHR48083:SF28">
    <property type="entry name" value="ACYL-COA DEHYDROGENASE FAMILY PROTEIN (AFU_ORTHOLOGUE AFUA_6G10880)-RELATED"/>
    <property type="match status" value="1"/>
</dbReference>
<dbReference type="SUPFAM" id="SSF47203">
    <property type="entry name" value="Acyl-CoA dehydrogenase C-terminal domain-like"/>
    <property type="match status" value="1"/>
</dbReference>
<keyword evidence="8" id="KW-0408">Iron</keyword>
<dbReference type="InterPro" id="IPR036250">
    <property type="entry name" value="AcylCo_DH-like_C"/>
</dbReference>
<dbReference type="InterPro" id="IPR009075">
    <property type="entry name" value="AcylCo_DH/oxidase_C"/>
</dbReference>
<dbReference type="InterPro" id="IPR006091">
    <property type="entry name" value="Acyl-CoA_Oxase/DH_mid-dom"/>
</dbReference>
<evidence type="ECO:0000256" key="7">
    <source>
        <dbReference type="ARBA" id="ARBA00023002"/>
    </source>
</evidence>
<feature type="domain" description="Cytochrome b5 heme-binding" evidence="9">
    <location>
        <begin position="6"/>
        <end position="85"/>
    </location>
</feature>
<comment type="cofactor">
    <cofactor evidence="1">
        <name>FAD</name>
        <dbReference type="ChEBI" id="CHEBI:57692"/>
    </cofactor>
</comment>
<dbReference type="Gene3D" id="1.10.540.10">
    <property type="entry name" value="Acyl-CoA dehydrogenase/oxidase, N-terminal domain"/>
    <property type="match status" value="1"/>
</dbReference>
<dbReference type="Pfam" id="PF00173">
    <property type="entry name" value="Cyt-b5"/>
    <property type="match status" value="1"/>
</dbReference>
<dbReference type="AlphaFoldDB" id="A0AAW0GMK4"/>
<dbReference type="PANTHER" id="PTHR48083">
    <property type="entry name" value="MEDIUM-CHAIN SPECIFIC ACYL-COA DEHYDROGENASE, MITOCHONDRIAL-RELATED"/>
    <property type="match status" value="1"/>
</dbReference>
<dbReference type="GO" id="GO:0050660">
    <property type="term" value="F:flavin adenine dinucleotide binding"/>
    <property type="evidence" value="ECO:0007669"/>
    <property type="project" value="InterPro"/>
</dbReference>
<dbReference type="InterPro" id="IPR037069">
    <property type="entry name" value="AcylCoA_DH/ox_N_sf"/>
</dbReference>
<name>A0AAW0GMK4_9APHY</name>
<dbReference type="SUPFAM" id="SSF55856">
    <property type="entry name" value="Cytochrome b5-like heme/steroid binding domain"/>
    <property type="match status" value="1"/>
</dbReference>
<dbReference type="Proteomes" id="UP001385951">
    <property type="component" value="Unassembled WGS sequence"/>
</dbReference>
<comment type="caution">
    <text evidence="10">The sequence shown here is derived from an EMBL/GenBank/DDBJ whole genome shotgun (WGS) entry which is preliminary data.</text>
</comment>
<dbReference type="InterPro" id="IPR050741">
    <property type="entry name" value="Acyl-CoA_dehydrogenase"/>
</dbReference>
<keyword evidence="11" id="KW-1185">Reference proteome</keyword>
<dbReference type="InterPro" id="IPR036400">
    <property type="entry name" value="Cyt_B5-like_heme/steroid_sf"/>
</dbReference>
<keyword evidence="3" id="KW-0349">Heme</keyword>
<dbReference type="InterPro" id="IPR006089">
    <property type="entry name" value="Acyl-CoA_DH_CS"/>
</dbReference>
<dbReference type="GO" id="GO:0033539">
    <property type="term" value="P:fatty acid beta-oxidation using acyl-CoA dehydrogenase"/>
    <property type="evidence" value="ECO:0007669"/>
    <property type="project" value="TreeGrafter"/>
</dbReference>
<sequence>MASKQLKELSREEVAQHNKPDDLWVIIDTKVYDVTRFKNLHPGGAVVFFDEELMGQDATETFYSLHRHEVLEKPQYQRLVIGTIKDEKPEIFSRIPSELSKIPYGEPTWLTEGFHSPFYKESHKRLQKAMRAFADEVIYPDAVAREEDGKRPSLSVIDKMAAMEIHAMRMGPGKHLKGRTLMGGVVTPEEFDYFHELIVSQEICRHGQRGYADALNAGVVIGLPPIMNFGSDELRSRIVPEVLSGKKFISLAISEAFAGSDVQGLMTSATKTEDGKHWIINGTKKWITNGMFSDYFTVGCRTDNGFTVIFVERGEGVETKPIKTAYSPTAGTAYITFENVKVPVENTLGPEGSGVFVMLSNFNHERWMMCTGALVTQRLCVEECLKWVTQRKAFGKPLSAQAVVRSKLAGMIARLESCQAWLENITHQMCNMSYKEQAKYLAGPIGLLKMQITRSGQETARDAVQVFGGRGITKTGMGKYIELYHRTVPFDSILGGAEDVLGDLGVRQAIRNMPKNARL</sequence>
<dbReference type="InterPro" id="IPR013786">
    <property type="entry name" value="AcylCoA_DH/ox_N"/>
</dbReference>
<evidence type="ECO:0000256" key="5">
    <source>
        <dbReference type="ARBA" id="ARBA00022723"/>
    </source>
</evidence>
<accession>A0AAW0GMK4</accession>
<protein>
    <recommendedName>
        <fullName evidence="9">Cytochrome b5 heme-binding domain-containing protein</fullName>
    </recommendedName>
</protein>
<evidence type="ECO:0000256" key="3">
    <source>
        <dbReference type="ARBA" id="ARBA00022617"/>
    </source>
</evidence>
<keyword evidence="7" id="KW-0560">Oxidoreductase</keyword>
<evidence type="ECO:0000256" key="8">
    <source>
        <dbReference type="ARBA" id="ARBA00023004"/>
    </source>
</evidence>
<dbReference type="GO" id="GO:0003995">
    <property type="term" value="F:acyl-CoA dehydrogenase activity"/>
    <property type="evidence" value="ECO:0007669"/>
    <property type="project" value="InterPro"/>
</dbReference>
<evidence type="ECO:0000256" key="6">
    <source>
        <dbReference type="ARBA" id="ARBA00022827"/>
    </source>
</evidence>
<dbReference type="PROSITE" id="PS00072">
    <property type="entry name" value="ACYL_COA_DH_1"/>
    <property type="match status" value="1"/>
</dbReference>
<keyword evidence="5" id="KW-0479">Metal-binding</keyword>
<dbReference type="PROSITE" id="PS00191">
    <property type="entry name" value="CYTOCHROME_B5_1"/>
    <property type="match status" value="1"/>
</dbReference>
<dbReference type="InterPro" id="IPR001199">
    <property type="entry name" value="Cyt_B5-like_heme/steroid-bd"/>
</dbReference>
<dbReference type="PROSITE" id="PS50255">
    <property type="entry name" value="CYTOCHROME_B5_2"/>
    <property type="match status" value="1"/>
</dbReference>
<evidence type="ECO:0000313" key="11">
    <source>
        <dbReference type="Proteomes" id="UP001385951"/>
    </source>
</evidence>
<dbReference type="Pfam" id="PF02770">
    <property type="entry name" value="Acyl-CoA_dh_M"/>
    <property type="match status" value="1"/>
</dbReference>
<comment type="similarity">
    <text evidence="2">Belongs to the acyl-CoA dehydrogenase family.</text>
</comment>
<dbReference type="GO" id="GO:0020037">
    <property type="term" value="F:heme binding"/>
    <property type="evidence" value="ECO:0007669"/>
    <property type="project" value="InterPro"/>
</dbReference>
<dbReference type="EMBL" id="JASBNA010000006">
    <property type="protein sequence ID" value="KAK7690849.1"/>
    <property type="molecule type" value="Genomic_DNA"/>
</dbReference>
<dbReference type="Gene3D" id="1.20.140.10">
    <property type="entry name" value="Butyryl-CoA Dehydrogenase, subunit A, domain 3"/>
    <property type="match status" value="1"/>
</dbReference>
<keyword evidence="4" id="KW-0285">Flavoprotein</keyword>
<dbReference type="Pfam" id="PF00441">
    <property type="entry name" value="Acyl-CoA_dh_1"/>
    <property type="match status" value="1"/>
</dbReference>
<evidence type="ECO:0000256" key="4">
    <source>
        <dbReference type="ARBA" id="ARBA00022630"/>
    </source>
</evidence>
<dbReference type="SUPFAM" id="SSF56645">
    <property type="entry name" value="Acyl-CoA dehydrogenase NM domain-like"/>
    <property type="match status" value="1"/>
</dbReference>
<reference evidence="10 11" key="1">
    <citation type="submission" date="2022-09" db="EMBL/GenBank/DDBJ databases">
        <authorList>
            <person name="Palmer J.M."/>
        </authorList>
    </citation>
    <scope>NUCLEOTIDE SEQUENCE [LARGE SCALE GENOMIC DNA]</scope>
    <source>
        <strain evidence="10 11">DSM 7382</strain>
    </source>
</reference>
<evidence type="ECO:0000259" key="9">
    <source>
        <dbReference type="PROSITE" id="PS50255"/>
    </source>
</evidence>
<evidence type="ECO:0000256" key="2">
    <source>
        <dbReference type="ARBA" id="ARBA00009347"/>
    </source>
</evidence>
<dbReference type="GO" id="GO:0005737">
    <property type="term" value="C:cytoplasm"/>
    <property type="evidence" value="ECO:0007669"/>
    <property type="project" value="TreeGrafter"/>
</dbReference>
<dbReference type="InterPro" id="IPR009100">
    <property type="entry name" value="AcylCoA_DH/oxidase_NM_dom_sf"/>
</dbReference>
<dbReference type="SMART" id="SM01117">
    <property type="entry name" value="Cyt-b5"/>
    <property type="match status" value="1"/>
</dbReference>
<evidence type="ECO:0000313" key="10">
    <source>
        <dbReference type="EMBL" id="KAK7690849.1"/>
    </source>
</evidence>
<proteinExistence type="inferred from homology"/>
<organism evidence="10 11">
    <name type="scientific">Cerrena zonata</name>
    <dbReference type="NCBI Taxonomy" id="2478898"/>
    <lineage>
        <taxon>Eukaryota</taxon>
        <taxon>Fungi</taxon>
        <taxon>Dikarya</taxon>
        <taxon>Basidiomycota</taxon>
        <taxon>Agaricomycotina</taxon>
        <taxon>Agaricomycetes</taxon>
        <taxon>Polyporales</taxon>
        <taxon>Cerrenaceae</taxon>
        <taxon>Cerrena</taxon>
    </lineage>
</organism>
<dbReference type="Gene3D" id="2.40.110.10">
    <property type="entry name" value="Butyryl-CoA Dehydrogenase, subunit A, domain 2"/>
    <property type="match status" value="1"/>
</dbReference>
<dbReference type="InterPro" id="IPR018506">
    <property type="entry name" value="Cyt_B5_heme-BS"/>
</dbReference>
<dbReference type="InterPro" id="IPR046373">
    <property type="entry name" value="Acyl-CoA_Oxase/DH_mid-dom_sf"/>
</dbReference>
<keyword evidence="6" id="KW-0274">FAD</keyword>
<gene>
    <name evidence="10" type="ORF">QCA50_005951</name>
</gene>
<evidence type="ECO:0000256" key="1">
    <source>
        <dbReference type="ARBA" id="ARBA00001974"/>
    </source>
</evidence>
<dbReference type="Pfam" id="PF02771">
    <property type="entry name" value="Acyl-CoA_dh_N"/>
    <property type="match status" value="1"/>
</dbReference>
<dbReference type="Gene3D" id="3.10.120.10">
    <property type="entry name" value="Cytochrome b5-like heme/steroid binding domain"/>
    <property type="match status" value="1"/>
</dbReference>
<dbReference type="GO" id="GO:0046872">
    <property type="term" value="F:metal ion binding"/>
    <property type="evidence" value="ECO:0007669"/>
    <property type="project" value="UniProtKB-KW"/>
</dbReference>